<dbReference type="PANTHER" id="PTHR24096:SF422">
    <property type="entry name" value="BCDNA.GH02901"/>
    <property type="match status" value="1"/>
</dbReference>
<evidence type="ECO:0000313" key="4">
    <source>
        <dbReference type="Proteomes" id="UP000241818"/>
    </source>
</evidence>
<dbReference type="InterPro" id="IPR020845">
    <property type="entry name" value="AMP-binding_CS"/>
</dbReference>
<keyword evidence="4" id="KW-1185">Reference proteome</keyword>
<feature type="domain" description="AMP-binding enzyme C-terminal" evidence="2">
    <location>
        <begin position="453"/>
        <end position="531"/>
    </location>
</feature>
<dbReference type="AlphaFoldDB" id="A0A2T3BC43"/>
<protein>
    <recommendedName>
        <fullName evidence="5">Acetyl-CoA synthetase-like protein</fullName>
    </recommendedName>
</protein>
<dbReference type="InParanoid" id="A0A2T3BC43"/>
<dbReference type="Pfam" id="PF00501">
    <property type="entry name" value="AMP-binding"/>
    <property type="match status" value="1"/>
</dbReference>
<dbReference type="GO" id="GO:0016405">
    <property type="term" value="F:CoA-ligase activity"/>
    <property type="evidence" value="ECO:0007669"/>
    <property type="project" value="TreeGrafter"/>
</dbReference>
<evidence type="ECO:0000259" key="2">
    <source>
        <dbReference type="Pfam" id="PF13193"/>
    </source>
</evidence>
<dbReference type="InterPro" id="IPR042099">
    <property type="entry name" value="ANL_N_sf"/>
</dbReference>
<dbReference type="PROSITE" id="PS00455">
    <property type="entry name" value="AMP_BINDING"/>
    <property type="match status" value="1"/>
</dbReference>
<dbReference type="InterPro" id="IPR025110">
    <property type="entry name" value="AMP-bd_C"/>
</dbReference>
<dbReference type="OrthoDB" id="6509636at2759"/>
<dbReference type="Proteomes" id="UP000241818">
    <property type="component" value="Unassembled WGS sequence"/>
</dbReference>
<evidence type="ECO:0000313" key="3">
    <source>
        <dbReference type="EMBL" id="PSS25907.1"/>
    </source>
</evidence>
<dbReference type="RefSeq" id="XP_024724506.1">
    <property type="nucleotide sequence ID" value="XM_024869860.1"/>
</dbReference>
<sequence length="560" mass="60832">MPFKSTQPDIDLPRNLTTWQWLFASPASPLNQNASSVAGFTDAQTKERISLSEMKLHTTHLSTALVRDCGLQPGDVVALFSPNTIWYPVAMHAITRVGAIVSGASPAYNVEEMAYALKTGGAKFLMTVPGSMEVAAAAAKEAGLKAECVFLLDGEMEGFKTVKNLIAVGKSYGAGAQIEPYEIPQGKTNGDICGFLSFSSGTTGLPKAVMISHQNVIAQCLQVQQITPATHRKVLAVLPSFHITGLVHVLHLPIILNAEVYMLPTFTMKSMLDTVVEYQIGELLLVPPILIRMVNDPIVNNYDLRCITRFSSGAAPISQEIIHQLQAKFPNTGFKQGYGMTESCSCIAAHPPEKYDYAHAHKAGSICASTLVKIIDEDGRELGVNQPGELLAKGPQITMGYLNNEKASRETYDAEGYLHTGDQAVVGEDGMITITDRIKEMIKVRGIGVAPAELEDLLLGHAHVADAAVLGIPDDYSGEKPKAYIVRKNGAPEEKVVGAALLQYVRERKVRHKWLKEIEFIPEIPKSASGKILRRVLRDRAKGLQRGTVVRDEATARAKL</sequence>
<dbReference type="Gene3D" id="3.40.50.12780">
    <property type="entry name" value="N-terminal domain of ligase-like"/>
    <property type="match status" value="1"/>
</dbReference>
<dbReference type="InterPro" id="IPR000873">
    <property type="entry name" value="AMP-dep_synth/lig_dom"/>
</dbReference>
<evidence type="ECO:0000259" key="1">
    <source>
        <dbReference type="Pfam" id="PF00501"/>
    </source>
</evidence>
<dbReference type="InterPro" id="IPR045851">
    <property type="entry name" value="AMP-bd_C_sf"/>
</dbReference>
<name>A0A2T3BC43_AMORE</name>
<proteinExistence type="predicted"/>
<gene>
    <name evidence="3" type="ORF">M430DRAFT_94764</name>
</gene>
<reference evidence="3 4" key="1">
    <citation type="journal article" date="2018" name="New Phytol.">
        <title>Comparative genomics and transcriptomics depict ericoid mycorrhizal fungi as versatile saprotrophs and plant mutualists.</title>
        <authorList>
            <person name="Martino E."/>
            <person name="Morin E."/>
            <person name="Grelet G.A."/>
            <person name="Kuo A."/>
            <person name="Kohler A."/>
            <person name="Daghino S."/>
            <person name="Barry K.W."/>
            <person name="Cichocki N."/>
            <person name="Clum A."/>
            <person name="Dockter R.B."/>
            <person name="Hainaut M."/>
            <person name="Kuo R.C."/>
            <person name="LaButti K."/>
            <person name="Lindahl B.D."/>
            <person name="Lindquist E.A."/>
            <person name="Lipzen A."/>
            <person name="Khouja H.R."/>
            <person name="Magnuson J."/>
            <person name="Murat C."/>
            <person name="Ohm R.A."/>
            <person name="Singer S.W."/>
            <person name="Spatafora J.W."/>
            <person name="Wang M."/>
            <person name="Veneault-Fourrey C."/>
            <person name="Henrissat B."/>
            <person name="Grigoriev I.V."/>
            <person name="Martin F.M."/>
            <person name="Perotto S."/>
        </authorList>
    </citation>
    <scope>NUCLEOTIDE SEQUENCE [LARGE SCALE GENOMIC DNA]</scope>
    <source>
        <strain evidence="3 4">ATCC 22711</strain>
    </source>
</reference>
<dbReference type="GeneID" id="36577941"/>
<feature type="domain" description="AMP-dependent synthetase/ligase" evidence="1">
    <location>
        <begin position="44"/>
        <end position="402"/>
    </location>
</feature>
<accession>A0A2T3BC43</accession>
<dbReference type="SUPFAM" id="SSF56801">
    <property type="entry name" value="Acetyl-CoA synthetase-like"/>
    <property type="match status" value="1"/>
</dbReference>
<evidence type="ECO:0008006" key="5">
    <source>
        <dbReference type="Google" id="ProtNLM"/>
    </source>
</evidence>
<dbReference type="EMBL" id="KZ679007">
    <property type="protein sequence ID" value="PSS25907.1"/>
    <property type="molecule type" value="Genomic_DNA"/>
</dbReference>
<dbReference type="PANTHER" id="PTHR24096">
    <property type="entry name" value="LONG-CHAIN-FATTY-ACID--COA LIGASE"/>
    <property type="match status" value="1"/>
</dbReference>
<dbReference type="Gene3D" id="3.30.300.30">
    <property type="match status" value="1"/>
</dbReference>
<organism evidence="3 4">
    <name type="scientific">Amorphotheca resinae ATCC 22711</name>
    <dbReference type="NCBI Taxonomy" id="857342"/>
    <lineage>
        <taxon>Eukaryota</taxon>
        <taxon>Fungi</taxon>
        <taxon>Dikarya</taxon>
        <taxon>Ascomycota</taxon>
        <taxon>Pezizomycotina</taxon>
        <taxon>Leotiomycetes</taxon>
        <taxon>Helotiales</taxon>
        <taxon>Amorphothecaceae</taxon>
        <taxon>Amorphotheca</taxon>
    </lineage>
</organism>
<dbReference type="Pfam" id="PF13193">
    <property type="entry name" value="AMP-binding_C"/>
    <property type="match status" value="1"/>
</dbReference>
<dbReference type="STRING" id="857342.A0A2T3BC43"/>